<evidence type="ECO:0000313" key="2">
    <source>
        <dbReference type="Proteomes" id="UP000304953"/>
    </source>
</evidence>
<reference evidence="1" key="1">
    <citation type="submission" date="2019-04" db="EMBL/GenBank/DDBJ databases">
        <title>Microbes associate with the intestines of laboratory mice.</title>
        <authorList>
            <person name="Navarre W."/>
            <person name="Wong E."/>
            <person name="Huang K."/>
            <person name="Tropini C."/>
            <person name="Ng K."/>
            <person name="Yu B."/>
        </authorList>
    </citation>
    <scope>NUCLEOTIDE SEQUENCE</scope>
    <source>
        <strain evidence="1">NM01_1-7b</strain>
    </source>
</reference>
<proteinExistence type="predicted"/>
<accession>A0AC61RRG9</accession>
<sequence length="212" mass="24029">MKTNNTKKNRNDTRSAKVNRDQKNCKKEPYIPDLFDKPAIEVAEVGVPLDMEACPGTDSNEPTLVDKEHYGKIYTVTDGSFYTIRLGIHSSSLGVGSMNEDCAVVCAIPTTSDKTQRLMALFFIPEIYPVKFMDAIWLHAKNDRQFKLEYVFGSAALESNNDSRAFPLRHDAITEEDDHIMILQNGIEGEIPAFCTFAYDFIRFQVKVVFEE</sequence>
<dbReference type="Proteomes" id="UP000304953">
    <property type="component" value="Unassembled WGS sequence"/>
</dbReference>
<organism evidence="1 2">
    <name type="scientific">Petralouisia muris</name>
    <dbReference type="NCBI Taxonomy" id="3032872"/>
    <lineage>
        <taxon>Bacteria</taxon>
        <taxon>Bacillati</taxon>
        <taxon>Bacillota</taxon>
        <taxon>Clostridia</taxon>
        <taxon>Lachnospirales</taxon>
        <taxon>Lachnospiraceae</taxon>
        <taxon>Petralouisia</taxon>
    </lineage>
</organism>
<keyword evidence="2" id="KW-1185">Reference proteome</keyword>
<gene>
    <name evidence="1" type="ORF">E5329_22335</name>
</gene>
<name>A0AC61RRG9_9FIRM</name>
<evidence type="ECO:0000313" key="1">
    <source>
        <dbReference type="EMBL" id="TGY91208.1"/>
    </source>
</evidence>
<protein>
    <submittedName>
        <fullName evidence="1">Uncharacterized protein</fullName>
    </submittedName>
</protein>
<comment type="caution">
    <text evidence="1">The sequence shown here is derived from an EMBL/GenBank/DDBJ whole genome shotgun (WGS) entry which is preliminary data.</text>
</comment>
<dbReference type="EMBL" id="SRYA01000066">
    <property type="protein sequence ID" value="TGY91208.1"/>
    <property type="molecule type" value="Genomic_DNA"/>
</dbReference>